<proteinExistence type="predicted"/>
<protein>
    <submittedName>
        <fullName evidence="2">Uncharacterized protein</fullName>
    </submittedName>
</protein>
<dbReference type="EMBL" id="JABKKE010000006">
    <property type="protein sequence ID" value="NPE13720.1"/>
    <property type="molecule type" value="Genomic_DNA"/>
</dbReference>
<evidence type="ECO:0000313" key="2">
    <source>
        <dbReference type="EMBL" id="NPE13720.1"/>
    </source>
</evidence>
<evidence type="ECO:0000256" key="1">
    <source>
        <dbReference type="SAM" id="SignalP"/>
    </source>
</evidence>
<feature type="chain" id="PRO_5046954621" evidence="1">
    <location>
        <begin position="21"/>
        <end position="184"/>
    </location>
</feature>
<organism evidence="2 3">
    <name type="scientific">Xylanibacter rodentium</name>
    <dbReference type="NCBI Taxonomy" id="2736289"/>
    <lineage>
        <taxon>Bacteria</taxon>
        <taxon>Pseudomonadati</taxon>
        <taxon>Bacteroidota</taxon>
        <taxon>Bacteroidia</taxon>
        <taxon>Bacteroidales</taxon>
        <taxon>Prevotellaceae</taxon>
        <taxon>Xylanibacter</taxon>
    </lineage>
</organism>
<feature type="signal peptide" evidence="1">
    <location>
        <begin position="1"/>
        <end position="20"/>
    </location>
</feature>
<reference evidence="2 3" key="1">
    <citation type="submission" date="2020-05" db="EMBL/GenBank/DDBJ databases">
        <title>Distinct polysaccharide utilization as determinants for interspecies competition between intestinal Prevotella spp.</title>
        <authorList>
            <person name="Galvez E.J.C."/>
            <person name="Iljazovic A."/>
            <person name="Strowig T."/>
        </authorList>
    </citation>
    <scope>NUCLEOTIDE SEQUENCE [LARGE SCALE GENOMIC DNA]</scope>
    <source>
        <strain evidence="2 3">PROD</strain>
    </source>
</reference>
<dbReference type="GeneID" id="82157147"/>
<keyword evidence="1" id="KW-0732">Signal</keyword>
<sequence>MKKFFCIIIALLTLFFTAGAQNITGKWKCSKDFLNSLGTAYVEMRGYYKFKKDSKFSIKIHGRGLRFGRGYKNISKHRTIYINVKGTYSIAGNTITTTVKPEDVSCYIDTGLNAPEMPTAYEADRRAMAEYNWKNNTYEQGKSEAHFQEETVKNELMYVWNWTCEPVTVTKKTLTIGDKVTFGR</sequence>
<dbReference type="RefSeq" id="WP_172177066.1">
    <property type="nucleotide sequence ID" value="NZ_CASGIA010000002.1"/>
</dbReference>
<accession>A0ABX2ASV5</accession>
<gene>
    <name evidence="2" type="ORF">HPS55_05155</name>
</gene>
<keyword evidence="3" id="KW-1185">Reference proteome</keyword>
<comment type="caution">
    <text evidence="2">The sequence shown here is derived from an EMBL/GenBank/DDBJ whole genome shotgun (WGS) entry which is preliminary data.</text>
</comment>
<name>A0ABX2ASV5_9BACT</name>
<evidence type="ECO:0000313" key="3">
    <source>
        <dbReference type="Proteomes" id="UP001193734"/>
    </source>
</evidence>
<dbReference type="Proteomes" id="UP001193734">
    <property type="component" value="Unassembled WGS sequence"/>
</dbReference>